<reference evidence="1" key="1">
    <citation type="submission" date="2023-09" db="EMBL/GenBank/DDBJ databases">
        <title>Paucibacter sp. APW11 Genome sequencing and assembly.</title>
        <authorList>
            <person name="Kim I."/>
        </authorList>
    </citation>
    <scope>NUCLEOTIDE SEQUENCE</scope>
    <source>
        <strain evidence="1">APW11</strain>
    </source>
</reference>
<gene>
    <name evidence="1" type="ORF">RQP53_20965</name>
</gene>
<proteinExistence type="predicted"/>
<comment type="caution">
    <text evidence="1">The sequence shown here is derived from an EMBL/GenBank/DDBJ whole genome shotgun (WGS) entry which is preliminary data.</text>
</comment>
<organism evidence="1 2">
    <name type="scientific">Roseateles aquae</name>
    <dbReference type="NCBI Taxonomy" id="3077235"/>
    <lineage>
        <taxon>Bacteria</taxon>
        <taxon>Pseudomonadati</taxon>
        <taxon>Pseudomonadota</taxon>
        <taxon>Betaproteobacteria</taxon>
        <taxon>Burkholderiales</taxon>
        <taxon>Sphaerotilaceae</taxon>
        <taxon>Roseateles</taxon>
    </lineage>
</organism>
<dbReference type="Proteomes" id="UP001246372">
    <property type="component" value="Unassembled WGS sequence"/>
</dbReference>
<name>A0ABU3PGN6_9BURK</name>
<keyword evidence="2" id="KW-1185">Reference proteome</keyword>
<protein>
    <submittedName>
        <fullName evidence="1">Uncharacterized protein</fullName>
    </submittedName>
</protein>
<sequence length="151" mass="16641">MTSSTAFADDCLLNQEYFEAEATALARRHADAEYIREQRLVRWNSKDMGTVAAVVGGCESFGLEATSERQMAKRSSRSAILAMAKRLALLSWPDPYGREAAAILARKPRAIRQQASGIAFEFAAAEYMDFSVSQSFEAGLEKITISAIHLQ</sequence>
<evidence type="ECO:0000313" key="1">
    <source>
        <dbReference type="EMBL" id="MDT9001761.1"/>
    </source>
</evidence>
<evidence type="ECO:0000313" key="2">
    <source>
        <dbReference type="Proteomes" id="UP001246372"/>
    </source>
</evidence>
<accession>A0ABU3PGN6</accession>
<dbReference type="RefSeq" id="WP_315652647.1">
    <property type="nucleotide sequence ID" value="NZ_JAVXZY010000011.1"/>
</dbReference>
<dbReference type="EMBL" id="JAVXZY010000011">
    <property type="protein sequence ID" value="MDT9001761.1"/>
    <property type="molecule type" value="Genomic_DNA"/>
</dbReference>